<dbReference type="CDD" id="cd00609">
    <property type="entry name" value="AAT_like"/>
    <property type="match status" value="1"/>
</dbReference>
<dbReference type="RefSeq" id="WP_056936893.1">
    <property type="nucleotide sequence ID" value="NZ_AZFN01000005.1"/>
</dbReference>
<dbReference type="AlphaFoldDB" id="A0A0R1VCD8"/>
<gene>
    <name evidence="8" type="ORF">FC60_GL001418</name>
</gene>
<accession>A0A0R1VCD8</accession>
<evidence type="ECO:0000259" key="7">
    <source>
        <dbReference type="Pfam" id="PF00155"/>
    </source>
</evidence>
<comment type="caution">
    <text evidence="8">The sequence shown here is derived from an EMBL/GenBank/DDBJ whole genome shotgun (WGS) entry which is preliminary data.</text>
</comment>
<evidence type="ECO:0000313" key="9">
    <source>
        <dbReference type="Proteomes" id="UP000051739"/>
    </source>
</evidence>
<sequence length="399" mass="44077">MATFKYSNRVPADGTDAVGAILAAAADPSIISFAGGLPAPELFPVEAMKKAAEAAFDEHGQQVMQYGDARGVAAMRELVTKIVKEHENIDAKDENICMTSGSEQILELAAKALVNPGDTVLVEDPTYLCAVDAFKSYGANLVGVPTDEDGLIPAELEKTVQAHPEAKFLYVIPTFQNPTGRTMPAERRKQVAELASKYDFLVFEDNPYGDIRFEGEHVDAIKSYDKTDNVVYMGTFSKILSPGFRLGYFVADPGFVKKFTVLKQTADLGTDNLVQWCTVKFYEQNDVNEHVKQISDLYGQRKKLMEEGMKKYFPEGVTYTHPEGGMFLWVTVPGVEDTTELFETCLKQKVAFVPGEPFYAAKPEPGHLRLNYSNMKPDQIEEGLKRLGKALEEAIAANK</sequence>
<dbReference type="InterPro" id="IPR015424">
    <property type="entry name" value="PyrdxlP-dep_Trfase"/>
</dbReference>
<comment type="subunit">
    <text evidence="3">Homodimer.</text>
</comment>
<dbReference type="SUPFAM" id="SSF53383">
    <property type="entry name" value="PLP-dependent transferases"/>
    <property type="match status" value="1"/>
</dbReference>
<evidence type="ECO:0000256" key="6">
    <source>
        <dbReference type="ARBA" id="ARBA00022898"/>
    </source>
</evidence>
<dbReference type="PANTHER" id="PTHR42790">
    <property type="entry name" value="AMINOTRANSFERASE"/>
    <property type="match status" value="1"/>
</dbReference>
<feature type="domain" description="Aminotransferase class I/classII large" evidence="7">
    <location>
        <begin position="48"/>
        <end position="387"/>
    </location>
</feature>
<dbReference type="Pfam" id="PF00155">
    <property type="entry name" value="Aminotran_1_2"/>
    <property type="match status" value="1"/>
</dbReference>
<proteinExistence type="inferred from homology"/>
<evidence type="ECO:0000313" key="8">
    <source>
        <dbReference type="EMBL" id="KRM03122.1"/>
    </source>
</evidence>
<dbReference type="GO" id="GO:0030170">
    <property type="term" value="F:pyridoxal phosphate binding"/>
    <property type="evidence" value="ECO:0007669"/>
    <property type="project" value="InterPro"/>
</dbReference>
<dbReference type="Gene3D" id="3.40.640.10">
    <property type="entry name" value="Type I PLP-dependent aspartate aminotransferase-like (Major domain)"/>
    <property type="match status" value="1"/>
</dbReference>
<keyword evidence="4" id="KW-0032">Aminotransferase</keyword>
<dbReference type="GO" id="GO:1901605">
    <property type="term" value="P:alpha-amino acid metabolic process"/>
    <property type="evidence" value="ECO:0007669"/>
    <property type="project" value="TreeGrafter"/>
</dbReference>
<evidence type="ECO:0000256" key="5">
    <source>
        <dbReference type="ARBA" id="ARBA00022679"/>
    </source>
</evidence>
<evidence type="ECO:0000256" key="4">
    <source>
        <dbReference type="ARBA" id="ARBA00022576"/>
    </source>
</evidence>
<comment type="similarity">
    <text evidence="2">Belongs to the class-I pyridoxal-phosphate-dependent aminotransferase family.</text>
</comment>
<dbReference type="Gene3D" id="3.90.1150.10">
    <property type="entry name" value="Aspartate Aminotransferase, domain 1"/>
    <property type="match status" value="1"/>
</dbReference>
<evidence type="ECO:0000256" key="3">
    <source>
        <dbReference type="ARBA" id="ARBA00011738"/>
    </source>
</evidence>
<evidence type="ECO:0000256" key="2">
    <source>
        <dbReference type="ARBA" id="ARBA00007441"/>
    </source>
</evidence>
<dbReference type="PATRIC" id="fig|1423749.3.peg.1462"/>
<dbReference type="PANTHER" id="PTHR42790:SF19">
    <property type="entry name" value="KYNURENINE_ALPHA-AMINOADIPATE AMINOTRANSFERASE, MITOCHONDRIAL"/>
    <property type="match status" value="1"/>
</dbReference>
<dbReference type="GO" id="GO:0008483">
    <property type="term" value="F:transaminase activity"/>
    <property type="evidence" value="ECO:0007669"/>
    <property type="project" value="UniProtKB-KW"/>
</dbReference>
<keyword evidence="6" id="KW-0663">Pyridoxal phosphate</keyword>
<organism evidence="8 9">
    <name type="scientific">Limosilactobacillus gastricus DSM 16045</name>
    <dbReference type="NCBI Taxonomy" id="1423749"/>
    <lineage>
        <taxon>Bacteria</taxon>
        <taxon>Bacillati</taxon>
        <taxon>Bacillota</taxon>
        <taxon>Bacilli</taxon>
        <taxon>Lactobacillales</taxon>
        <taxon>Lactobacillaceae</taxon>
        <taxon>Limosilactobacillus</taxon>
    </lineage>
</organism>
<protein>
    <submittedName>
        <fullName evidence="8">Transcriptional regulator</fullName>
    </submittedName>
</protein>
<keyword evidence="5" id="KW-0808">Transferase</keyword>
<dbReference type="InterPro" id="IPR050859">
    <property type="entry name" value="Class-I_PLP-dep_aminotransf"/>
</dbReference>
<dbReference type="InterPro" id="IPR015422">
    <property type="entry name" value="PyrdxlP-dep_Trfase_small"/>
</dbReference>
<evidence type="ECO:0000256" key="1">
    <source>
        <dbReference type="ARBA" id="ARBA00001933"/>
    </source>
</evidence>
<dbReference type="InterPro" id="IPR015421">
    <property type="entry name" value="PyrdxlP-dep_Trfase_major"/>
</dbReference>
<name>A0A0R1VCD8_9LACO</name>
<comment type="cofactor">
    <cofactor evidence="1">
        <name>pyridoxal 5'-phosphate</name>
        <dbReference type="ChEBI" id="CHEBI:597326"/>
    </cofactor>
</comment>
<dbReference type="FunFam" id="3.40.640.10:FF:000053">
    <property type="entry name" value="Aminotransferase, class I"/>
    <property type="match status" value="1"/>
</dbReference>
<dbReference type="Proteomes" id="UP000051739">
    <property type="component" value="Unassembled WGS sequence"/>
</dbReference>
<reference evidence="8 9" key="1">
    <citation type="journal article" date="2015" name="Genome Announc.">
        <title>Expanding the biotechnology potential of lactobacilli through comparative genomics of 213 strains and associated genera.</title>
        <authorList>
            <person name="Sun Z."/>
            <person name="Harris H.M."/>
            <person name="McCann A."/>
            <person name="Guo C."/>
            <person name="Argimon S."/>
            <person name="Zhang W."/>
            <person name="Yang X."/>
            <person name="Jeffery I.B."/>
            <person name="Cooney J.C."/>
            <person name="Kagawa T.F."/>
            <person name="Liu W."/>
            <person name="Song Y."/>
            <person name="Salvetti E."/>
            <person name="Wrobel A."/>
            <person name="Rasinkangas P."/>
            <person name="Parkhill J."/>
            <person name="Rea M.C."/>
            <person name="O'Sullivan O."/>
            <person name="Ritari J."/>
            <person name="Douillard F.P."/>
            <person name="Paul Ross R."/>
            <person name="Yang R."/>
            <person name="Briner A.E."/>
            <person name="Felis G.E."/>
            <person name="de Vos W.M."/>
            <person name="Barrangou R."/>
            <person name="Klaenhammer T.R."/>
            <person name="Caufield P.W."/>
            <person name="Cui Y."/>
            <person name="Zhang H."/>
            <person name="O'Toole P.W."/>
        </authorList>
    </citation>
    <scope>NUCLEOTIDE SEQUENCE [LARGE SCALE GENOMIC DNA]</scope>
    <source>
        <strain evidence="8 9">DSM 16045</strain>
    </source>
</reference>
<keyword evidence="9" id="KW-1185">Reference proteome</keyword>
<dbReference type="InterPro" id="IPR004839">
    <property type="entry name" value="Aminotransferase_I/II_large"/>
</dbReference>
<dbReference type="EMBL" id="AZFN01000005">
    <property type="protein sequence ID" value="KRM03122.1"/>
    <property type="molecule type" value="Genomic_DNA"/>
</dbReference>